<dbReference type="Proteomes" id="UP000275069">
    <property type="component" value="Chromosome"/>
</dbReference>
<dbReference type="SUPFAM" id="SSF51735">
    <property type="entry name" value="NAD(P)-binding Rossmann-fold domains"/>
    <property type="match status" value="1"/>
</dbReference>
<dbReference type="InterPro" id="IPR001509">
    <property type="entry name" value="Epimerase_deHydtase"/>
</dbReference>
<dbReference type="InterPro" id="IPR036291">
    <property type="entry name" value="NAD(P)-bd_dom_sf"/>
</dbReference>
<dbReference type="CDD" id="cd05262">
    <property type="entry name" value="SDR_a7"/>
    <property type="match status" value="1"/>
</dbReference>
<dbReference type="EMBL" id="CP032624">
    <property type="protein sequence ID" value="AYG03198.1"/>
    <property type="molecule type" value="Genomic_DNA"/>
</dbReference>
<feature type="domain" description="NAD-dependent epimerase/dehydratase" evidence="1">
    <location>
        <begin position="3"/>
        <end position="215"/>
    </location>
</feature>
<dbReference type="PANTHER" id="PTHR48079">
    <property type="entry name" value="PROTEIN YEEZ"/>
    <property type="match status" value="1"/>
</dbReference>
<dbReference type="PANTHER" id="PTHR48079:SF9">
    <property type="entry name" value="PUTATIVE-RELATED"/>
    <property type="match status" value="1"/>
</dbReference>
<dbReference type="Gene3D" id="3.40.50.720">
    <property type="entry name" value="NAD(P)-binding Rossmann-like Domain"/>
    <property type="match status" value="1"/>
</dbReference>
<dbReference type="InterPro" id="IPR051783">
    <property type="entry name" value="NAD(P)-dependent_oxidoreduct"/>
</dbReference>
<evidence type="ECO:0000313" key="2">
    <source>
        <dbReference type="EMBL" id="AYG03198.1"/>
    </source>
</evidence>
<protein>
    <submittedName>
        <fullName evidence="2">SDR family oxidoreductase</fullName>
    </submittedName>
</protein>
<dbReference type="GO" id="GO:0005737">
    <property type="term" value="C:cytoplasm"/>
    <property type="evidence" value="ECO:0007669"/>
    <property type="project" value="TreeGrafter"/>
</dbReference>
<dbReference type="AlphaFoldDB" id="A0A387BKL4"/>
<evidence type="ECO:0000259" key="1">
    <source>
        <dbReference type="Pfam" id="PF01370"/>
    </source>
</evidence>
<dbReference type="GO" id="GO:0004029">
    <property type="term" value="F:aldehyde dehydrogenase (NAD+) activity"/>
    <property type="evidence" value="ECO:0007669"/>
    <property type="project" value="TreeGrafter"/>
</dbReference>
<keyword evidence="3" id="KW-1185">Reference proteome</keyword>
<dbReference type="Pfam" id="PF01370">
    <property type="entry name" value="Epimerase"/>
    <property type="match status" value="1"/>
</dbReference>
<organism evidence="2 3">
    <name type="scientific">Gryllotalpicola protaetiae</name>
    <dbReference type="NCBI Taxonomy" id="2419771"/>
    <lineage>
        <taxon>Bacteria</taxon>
        <taxon>Bacillati</taxon>
        <taxon>Actinomycetota</taxon>
        <taxon>Actinomycetes</taxon>
        <taxon>Micrococcales</taxon>
        <taxon>Microbacteriaceae</taxon>
        <taxon>Gryllotalpicola</taxon>
    </lineage>
</organism>
<accession>A0A387BKL4</accession>
<name>A0A387BKL4_9MICO</name>
<gene>
    <name evidence="2" type="ORF">D7I44_06410</name>
</gene>
<reference evidence="2 3" key="1">
    <citation type="submission" date="2018-09" db="EMBL/GenBank/DDBJ databases">
        <title>Genome sequencing of strain 2DFW10M-5.</title>
        <authorList>
            <person name="Heo J."/>
            <person name="Kim S.-J."/>
            <person name="Kwon S.-W."/>
        </authorList>
    </citation>
    <scope>NUCLEOTIDE SEQUENCE [LARGE SCALE GENOMIC DNA]</scope>
    <source>
        <strain evidence="2 3">2DFW10M-5</strain>
    </source>
</reference>
<dbReference type="KEGG" id="gry:D7I44_06410"/>
<proteinExistence type="predicted"/>
<dbReference type="RefSeq" id="WP_120788730.1">
    <property type="nucleotide sequence ID" value="NZ_CP032624.1"/>
</dbReference>
<sequence length="301" mass="31279">MKVFVTGASGHIGQLATAELITAGHDVVGMARSDAGAERVSALGATPLRATLAEPARVAEAAAGADAVVHLAFSHDFENFAKNADDERTVLAAIADALEGSGKPLLAASGTAFIAVEPGGPAVTEEQRADPALSHNPRVPMENWLLELPARGIRATPVRFSPTVHGPTDLHGFIPALIGLAREVGFSGYVGDGANLWPAVHNVDAARLIALGLEKAPGGTPLHAVAEEGIAYRDIAEAIGRGAGVPTKRLTREEAAALGFFGTFMAVNNPASSSWTREVTGWVPRENGLLEDLAEGFYFSR</sequence>
<dbReference type="OrthoDB" id="9787292at2"/>
<evidence type="ECO:0000313" key="3">
    <source>
        <dbReference type="Proteomes" id="UP000275069"/>
    </source>
</evidence>